<keyword evidence="2" id="KW-1185">Reference proteome</keyword>
<feature type="region of interest" description="Disordered" evidence="1">
    <location>
        <begin position="82"/>
        <end position="103"/>
    </location>
</feature>
<dbReference type="RefSeq" id="XP_002138790.2">
    <property type="nucleotide sequence ID" value="XM_002138754.3"/>
</dbReference>
<accession>A0A6I8V4Z8</accession>
<reference evidence="2" key="1">
    <citation type="submission" date="2024-06" db="UniProtKB">
        <authorList>
            <consortium name="RefSeq"/>
        </authorList>
    </citation>
    <scope>NUCLEOTIDE SEQUENCE [LARGE SCALE GENOMIC DNA]</scope>
    <source>
        <strain evidence="2">MV2-25</strain>
    </source>
</reference>
<name>A0A6I8V4Z8_DROPS</name>
<dbReference type="KEGG" id="dpo:6898816"/>
<dbReference type="Proteomes" id="UP000001819">
    <property type="component" value="Chromosome 3"/>
</dbReference>
<dbReference type="AlphaFoldDB" id="A0A6I8V4Z8"/>
<proteinExistence type="predicted"/>
<protein>
    <submittedName>
        <fullName evidence="3">Uncharacterized protein VepD</fullName>
    </submittedName>
</protein>
<dbReference type="InParanoid" id="A0A6I8V4Z8"/>
<evidence type="ECO:0000313" key="2">
    <source>
        <dbReference type="Proteomes" id="UP000001819"/>
    </source>
</evidence>
<sequence length="183" mass="20456">MYGQDSIAHFSRVGRDGLREGRRDRDNNALLPLQLQRSVEGGAGGIPQCAQGMPAIWFSRVVLVVARTLVSCSVANCIADRTHHTQDTSQEHKSASSRNNKMIPQSESPALFEDNFVAESHTVPENCEHSHCGQSQTALEVYERILRRLQSQQDAYASRVDEAALIKQIWIASFTGSRLQYRM</sequence>
<reference evidence="3" key="2">
    <citation type="submission" date="2025-08" db="UniProtKB">
        <authorList>
            <consortium name="RefSeq"/>
        </authorList>
    </citation>
    <scope>IDENTIFICATION</scope>
    <source>
        <strain evidence="3">MV-25-SWS-2005</strain>
        <tissue evidence="3">Whole body</tissue>
    </source>
</reference>
<feature type="compositionally biased region" description="Basic and acidic residues" evidence="1">
    <location>
        <begin position="82"/>
        <end position="94"/>
    </location>
</feature>
<evidence type="ECO:0000256" key="1">
    <source>
        <dbReference type="SAM" id="MobiDB-lite"/>
    </source>
</evidence>
<gene>
    <name evidence="3" type="primary">VepD</name>
</gene>
<organism evidence="2 3">
    <name type="scientific">Drosophila pseudoobscura pseudoobscura</name>
    <name type="common">Fruit fly</name>
    <dbReference type="NCBI Taxonomy" id="46245"/>
    <lineage>
        <taxon>Eukaryota</taxon>
        <taxon>Metazoa</taxon>
        <taxon>Ecdysozoa</taxon>
        <taxon>Arthropoda</taxon>
        <taxon>Hexapoda</taxon>
        <taxon>Insecta</taxon>
        <taxon>Pterygota</taxon>
        <taxon>Neoptera</taxon>
        <taxon>Endopterygota</taxon>
        <taxon>Diptera</taxon>
        <taxon>Brachycera</taxon>
        <taxon>Muscomorpha</taxon>
        <taxon>Ephydroidea</taxon>
        <taxon>Drosophilidae</taxon>
        <taxon>Drosophila</taxon>
        <taxon>Sophophora</taxon>
    </lineage>
</organism>
<evidence type="ECO:0000313" key="3">
    <source>
        <dbReference type="RefSeq" id="XP_002138790.2"/>
    </source>
</evidence>